<keyword evidence="2" id="KW-1277">Toxin-antitoxin system</keyword>
<evidence type="ECO:0000313" key="12">
    <source>
        <dbReference type="Proteomes" id="UP000753802"/>
    </source>
</evidence>
<feature type="domain" description="Polymerase nucleotidyl transferase" evidence="10">
    <location>
        <begin position="8"/>
        <end position="94"/>
    </location>
</feature>
<dbReference type="InterPro" id="IPR052038">
    <property type="entry name" value="Type-VII_TA_antitoxin"/>
</dbReference>
<dbReference type="PANTHER" id="PTHR33571:SF12">
    <property type="entry name" value="BSL3053 PROTEIN"/>
    <property type="match status" value="1"/>
</dbReference>
<evidence type="ECO:0000256" key="1">
    <source>
        <dbReference type="ARBA" id="ARBA00001946"/>
    </source>
</evidence>
<evidence type="ECO:0000256" key="3">
    <source>
        <dbReference type="ARBA" id="ARBA00022679"/>
    </source>
</evidence>
<dbReference type="Proteomes" id="UP000753802">
    <property type="component" value="Unassembled WGS sequence"/>
</dbReference>
<evidence type="ECO:0000256" key="6">
    <source>
        <dbReference type="ARBA" id="ARBA00022741"/>
    </source>
</evidence>
<evidence type="ECO:0000256" key="8">
    <source>
        <dbReference type="ARBA" id="ARBA00022842"/>
    </source>
</evidence>
<evidence type="ECO:0000259" key="10">
    <source>
        <dbReference type="Pfam" id="PF01909"/>
    </source>
</evidence>
<evidence type="ECO:0000313" key="11">
    <source>
        <dbReference type="EMBL" id="NCI51065.1"/>
    </source>
</evidence>
<comment type="caution">
    <text evidence="11">The sequence shown here is derived from an EMBL/GenBank/DDBJ whole genome shotgun (WGS) entry which is preliminary data.</text>
</comment>
<accession>A0ABX0A1H4</accession>
<keyword evidence="4" id="KW-0548">Nucleotidyltransferase</keyword>
<comment type="cofactor">
    <cofactor evidence="1">
        <name>Mg(2+)</name>
        <dbReference type="ChEBI" id="CHEBI:18420"/>
    </cofactor>
</comment>
<keyword evidence="6" id="KW-0547">Nucleotide-binding</keyword>
<dbReference type="InterPro" id="IPR043519">
    <property type="entry name" value="NT_sf"/>
</dbReference>
<proteinExistence type="inferred from homology"/>
<dbReference type="PANTHER" id="PTHR33571">
    <property type="entry name" value="SSL8005 PROTEIN"/>
    <property type="match status" value="1"/>
</dbReference>
<keyword evidence="8" id="KW-0460">Magnesium</keyword>
<protein>
    <submittedName>
        <fullName evidence="11">Nucleotidyltransferase</fullName>
    </submittedName>
</protein>
<keyword evidence="5" id="KW-0479">Metal-binding</keyword>
<dbReference type="Gene3D" id="3.30.460.10">
    <property type="entry name" value="Beta Polymerase, domain 2"/>
    <property type="match status" value="1"/>
</dbReference>
<sequence>MHQFSDHIDKIKDICSSHSVKHLFAFGSVLTDRFSIGSDFDLLVEFLPVQPSEYADNYYDLKFSLEELLKRKVDLLEEKAIKNPYFLRTVEKQKALVYGQ</sequence>
<reference evidence="11 12" key="1">
    <citation type="submission" date="2020-01" db="EMBL/GenBank/DDBJ databases">
        <title>Genome analysis.</title>
        <authorList>
            <person name="Wu S."/>
            <person name="Wang G."/>
        </authorList>
    </citation>
    <scope>NUCLEOTIDE SEQUENCE [LARGE SCALE GENOMIC DNA]</scope>
    <source>
        <strain evidence="11 12">SYL130</strain>
    </source>
</reference>
<evidence type="ECO:0000256" key="5">
    <source>
        <dbReference type="ARBA" id="ARBA00022723"/>
    </source>
</evidence>
<dbReference type="RefSeq" id="WP_161819364.1">
    <property type="nucleotide sequence ID" value="NZ_JAACJS010000015.1"/>
</dbReference>
<evidence type="ECO:0000256" key="7">
    <source>
        <dbReference type="ARBA" id="ARBA00022840"/>
    </source>
</evidence>
<keyword evidence="7" id="KW-0067">ATP-binding</keyword>
<keyword evidence="3" id="KW-0808">Transferase</keyword>
<dbReference type="SUPFAM" id="SSF81301">
    <property type="entry name" value="Nucleotidyltransferase"/>
    <property type="match status" value="1"/>
</dbReference>
<dbReference type="EMBL" id="JAACJS010000015">
    <property type="protein sequence ID" value="NCI51065.1"/>
    <property type="molecule type" value="Genomic_DNA"/>
</dbReference>
<evidence type="ECO:0000256" key="4">
    <source>
        <dbReference type="ARBA" id="ARBA00022695"/>
    </source>
</evidence>
<dbReference type="Pfam" id="PF01909">
    <property type="entry name" value="NTP_transf_2"/>
    <property type="match status" value="1"/>
</dbReference>
<name>A0ABX0A1H4_9BACT</name>
<keyword evidence="12" id="KW-1185">Reference proteome</keyword>
<dbReference type="CDD" id="cd05403">
    <property type="entry name" value="NT_KNTase_like"/>
    <property type="match status" value="1"/>
</dbReference>
<dbReference type="InterPro" id="IPR002934">
    <property type="entry name" value="Polymerase_NTP_transf_dom"/>
</dbReference>
<organism evidence="11 12">
    <name type="scientific">Sediminibacterium roseum</name>
    <dbReference type="NCBI Taxonomy" id="1978412"/>
    <lineage>
        <taxon>Bacteria</taxon>
        <taxon>Pseudomonadati</taxon>
        <taxon>Bacteroidota</taxon>
        <taxon>Chitinophagia</taxon>
        <taxon>Chitinophagales</taxon>
        <taxon>Chitinophagaceae</taxon>
        <taxon>Sediminibacterium</taxon>
    </lineage>
</organism>
<evidence type="ECO:0000256" key="9">
    <source>
        <dbReference type="ARBA" id="ARBA00038276"/>
    </source>
</evidence>
<evidence type="ECO:0000256" key="2">
    <source>
        <dbReference type="ARBA" id="ARBA00022649"/>
    </source>
</evidence>
<gene>
    <name evidence="11" type="ORF">GWC95_14120</name>
</gene>
<comment type="similarity">
    <text evidence="9">Belongs to the MntA antitoxin family.</text>
</comment>